<feature type="compositionally biased region" description="Acidic residues" evidence="3">
    <location>
        <begin position="351"/>
        <end position="366"/>
    </location>
</feature>
<organism evidence="5 6">
    <name type="scientific">Acanthosepion pharaonis</name>
    <name type="common">Pharaoh cuttlefish</name>
    <name type="synonym">Sepia pharaonis</name>
    <dbReference type="NCBI Taxonomy" id="158019"/>
    <lineage>
        <taxon>Eukaryota</taxon>
        <taxon>Metazoa</taxon>
        <taxon>Spiralia</taxon>
        <taxon>Lophotrochozoa</taxon>
        <taxon>Mollusca</taxon>
        <taxon>Cephalopoda</taxon>
        <taxon>Coleoidea</taxon>
        <taxon>Decapodiformes</taxon>
        <taxon>Sepiida</taxon>
        <taxon>Sepiina</taxon>
        <taxon>Sepiidae</taxon>
        <taxon>Acanthosepion</taxon>
    </lineage>
</organism>
<dbReference type="PANTHER" id="PTHR12299">
    <property type="entry name" value="HYALURONIC ACID-BINDING PROTEIN 4"/>
    <property type="match status" value="1"/>
</dbReference>
<feature type="compositionally biased region" description="Basic and acidic residues" evidence="3">
    <location>
        <begin position="219"/>
        <end position="245"/>
    </location>
</feature>
<dbReference type="SMART" id="SM01233">
    <property type="entry name" value="HABP4_PAI-RBP1"/>
    <property type="match status" value="1"/>
</dbReference>
<dbReference type="AlphaFoldDB" id="A0A812CNN0"/>
<evidence type="ECO:0000256" key="3">
    <source>
        <dbReference type="SAM" id="MobiDB-lite"/>
    </source>
</evidence>
<name>A0A812CNN0_ACAPH</name>
<dbReference type="OrthoDB" id="6022699at2759"/>
<dbReference type="InterPro" id="IPR006861">
    <property type="entry name" value="HABP4_PAIRBP1-bd"/>
</dbReference>
<dbReference type="InterPro" id="IPR039764">
    <property type="entry name" value="HABP4/SERBP1-like"/>
</dbReference>
<proteinExistence type="inferred from homology"/>
<dbReference type="PANTHER" id="PTHR12299:SF17">
    <property type="entry name" value="AT19571P-RELATED"/>
    <property type="match status" value="1"/>
</dbReference>
<accession>A0A812CNN0</accession>
<feature type="compositionally biased region" description="Basic residues" evidence="3">
    <location>
        <begin position="389"/>
        <end position="398"/>
    </location>
</feature>
<dbReference type="GO" id="GO:0006417">
    <property type="term" value="P:regulation of translation"/>
    <property type="evidence" value="ECO:0007669"/>
    <property type="project" value="UniProtKB-KW"/>
</dbReference>
<evidence type="ECO:0000259" key="4">
    <source>
        <dbReference type="SMART" id="SM01233"/>
    </source>
</evidence>
<feature type="compositionally biased region" description="Gly residues" evidence="3">
    <location>
        <begin position="207"/>
        <end position="218"/>
    </location>
</feature>
<dbReference type="GO" id="GO:0005634">
    <property type="term" value="C:nucleus"/>
    <property type="evidence" value="ECO:0007669"/>
    <property type="project" value="TreeGrafter"/>
</dbReference>
<dbReference type="InterPro" id="IPR032381">
    <property type="entry name" value="IHABP4_N"/>
</dbReference>
<feature type="domain" description="Hyaluronan/mRNA-binding protein" evidence="4">
    <location>
        <begin position="221"/>
        <end position="332"/>
    </location>
</feature>
<feature type="compositionally biased region" description="Basic and acidic residues" evidence="3">
    <location>
        <begin position="253"/>
        <end position="265"/>
    </location>
</feature>
<dbReference type="Proteomes" id="UP000597762">
    <property type="component" value="Unassembled WGS sequence"/>
</dbReference>
<comment type="caution">
    <text evidence="5">The sequence shown here is derived from an EMBL/GenBank/DDBJ whole genome shotgun (WGS) entry which is preliminary data.</text>
</comment>
<dbReference type="GO" id="GO:0003723">
    <property type="term" value="F:RNA binding"/>
    <property type="evidence" value="ECO:0007669"/>
    <property type="project" value="InterPro"/>
</dbReference>
<feature type="compositionally biased region" description="Low complexity" evidence="3">
    <location>
        <begin position="447"/>
        <end position="462"/>
    </location>
</feature>
<keyword evidence="1" id="KW-0810">Translation regulation</keyword>
<dbReference type="Pfam" id="PF04774">
    <property type="entry name" value="HABP4_PAI-RBP1"/>
    <property type="match status" value="1"/>
</dbReference>
<feature type="region of interest" description="Disordered" evidence="3">
    <location>
        <begin position="32"/>
        <end position="302"/>
    </location>
</feature>
<feature type="region of interest" description="Disordered" evidence="3">
    <location>
        <begin position="327"/>
        <end position="462"/>
    </location>
</feature>
<dbReference type="EMBL" id="CAHIKZ030001935">
    <property type="protein sequence ID" value="CAE1277618.1"/>
    <property type="molecule type" value="Genomic_DNA"/>
</dbReference>
<reference evidence="5" key="1">
    <citation type="submission" date="2021-01" db="EMBL/GenBank/DDBJ databases">
        <authorList>
            <person name="Li R."/>
            <person name="Bekaert M."/>
        </authorList>
    </citation>
    <scope>NUCLEOTIDE SEQUENCE</scope>
    <source>
        <strain evidence="5">Farmed</strain>
    </source>
</reference>
<feature type="compositionally biased region" description="Basic and acidic residues" evidence="3">
    <location>
        <begin position="105"/>
        <end position="141"/>
    </location>
</feature>
<evidence type="ECO:0000313" key="5">
    <source>
        <dbReference type="EMBL" id="CAE1277618.1"/>
    </source>
</evidence>
<sequence>MENQYGIVVSNKYALFLNENDDPMDIIRQQAEAKVKKKETVKKEVDKTKTAKIKSNKKSVAPSQQESKSKTPEQSSQRRDAVENNRREGAPRGQGRGRGRGGFRSVREPESRDSNEFGENETDRRPPRRREEFSSEYRSEGFGRSGGFGRSESGFGKSEGGGSGGGSGFGGRSEGLGFNRNSEEGNFGRSEGFRGRGPRRGGRGGRGRGGPGGQGFGDRGGKREFERHSGSDKTGVKAVDKREGGGSHNWGTVKDDMEEQMKETENPDWSTQVEDAENQDPNESVAVETSEANPEVPEEETVVKQMTLDEWKAMEKKNRFKVEFNIRKPNEGVDESQWKKTYILKKHRENENEDEEEEEEEDEGYEDEPRRTKNILHNIKITFNDSPRRGRGGGRRGRGGSGGEGRGGIEGSGGRGREGGGGGGGGGGGRGGSRAVSQRADKKGPLLHEVGSGSSSLLLPPEQSTQSPLFFLFFSTLSAAADDL</sequence>
<dbReference type="Pfam" id="PF16174">
    <property type="entry name" value="IHABP4_N"/>
    <property type="match status" value="1"/>
</dbReference>
<dbReference type="GO" id="GO:0005737">
    <property type="term" value="C:cytoplasm"/>
    <property type="evidence" value="ECO:0007669"/>
    <property type="project" value="TreeGrafter"/>
</dbReference>
<evidence type="ECO:0000313" key="6">
    <source>
        <dbReference type="Proteomes" id="UP000597762"/>
    </source>
</evidence>
<evidence type="ECO:0000256" key="2">
    <source>
        <dbReference type="ARBA" id="ARBA00035118"/>
    </source>
</evidence>
<evidence type="ECO:0000256" key="1">
    <source>
        <dbReference type="ARBA" id="ARBA00022845"/>
    </source>
</evidence>
<feature type="compositionally biased region" description="Basic and acidic residues" evidence="3">
    <location>
        <begin position="67"/>
        <end position="90"/>
    </location>
</feature>
<comment type="similarity">
    <text evidence="2">Belongs to the SERBP1-HABP4 family.</text>
</comment>
<feature type="compositionally biased region" description="Basic residues" evidence="3">
    <location>
        <begin position="196"/>
        <end position="206"/>
    </location>
</feature>
<keyword evidence="6" id="KW-1185">Reference proteome</keyword>
<feature type="compositionally biased region" description="Gly residues" evidence="3">
    <location>
        <begin position="399"/>
        <end position="432"/>
    </location>
</feature>
<protein>
    <submittedName>
        <fullName evidence="5">SERBP1</fullName>
    </submittedName>
</protein>
<gene>
    <name evidence="5" type="ORF">SPHA_40753</name>
</gene>
<feature type="compositionally biased region" description="Gly residues" evidence="3">
    <location>
        <begin position="157"/>
        <end position="174"/>
    </location>
</feature>